<evidence type="ECO:0000313" key="2">
    <source>
        <dbReference type="Proteomes" id="UP000254467"/>
    </source>
</evidence>
<proteinExistence type="predicted"/>
<dbReference type="AlphaFoldDB" id="A0A376CPI1"/>
<name>A0A376CPI1_9CORY</name>
<accession>A0A376CPI1</accession>
<dbReference type="InterPro" id="IPR049249">
    <property type="entry name" value="DUF6882"/>
</dbReference>
<organism evidence="1 2">
    <name type="scientific">Corynebacterium pilosum</name>
    <dbReference type="NCBI Taxonomy" id="35756"/>
    <lineage>
        <taxon>Bacteria</taxon>
        <taxon>Bacillati</taxon>
        <taxon>Actinomycetota</taxon>
        <taxon>Actinomycetes</taxon>
        <taxon>Mycobacteriales</taxon>
        <taxon>Corynebacteriaceae</taxon>
        <taxon>Corynebacterium</taxon>
    </lineage>
</organism>
<keyword evidence="2" id="KW-1185">Reference proteome</keyword>
<reference evidence="1 2" key="1">
    <citation type="submission" date="2018-06" db="EMBL/GenBank/DDBJ databases">
        <authorList>
            <consortium name="Pathogen Informatics"/>
            <person name="Doyle S."/>
        </authorList>
    </citation>
    <scope>NUCLEOTIDE SEQUENCE [LARGE SCALE GENOMIC DNA]</scope>
    <source>
        <strain evidence="1 2">NCTC11862</strain>
    </source>
</reference>
<dbReference type="EMBL" id="UFXQ01000001">
    <property type="protein sequence ID" value="STC70009.1"/>
    <property type="molecule type" value="Genomic_DNA"/>
</dbReference>
<dbReference type="RefSeq" id="WP_018581137.1">
    <property type="nucleotide sequence ID" value="NZ_LDYD01000009.1"/>
</dbReference>
<dbReference type="STRING" id="35756.GCA_001044155_02823"/>
<protein>
    <submittedName>
        <fullName evidence="1">Uncharacterized protein</fullName>
    </submittedName>
</protein>
<dbReference type="OrthoDB" id="4428117at2"/>
<evidence type="ECO:0000313" key="1">
    <source>
        <dbReference type="EMBL" id="STC70009.1"/>
    </source>
</evidence>
<gene>
    <name evidence="1" type="ORF">NCTC11862_01815</name>
</gene>
<dbReference type="Pfam" id="PF21813">
    <property type="entry name" value="DUF6882"/>
    <property type="match status" value="1"/>
</dbReference>
<dbReference type="Proteomes" id="UP000254467">
    <property type="component" value="Unassembled WGS sequence"/>
</dbReference>
<sequence>MEFGMPTSLTDIATDGVLAQHDVDATTETVLGPVESVEFSGAAPDDDTLDALVDLRISRAGRRPEVASGTRAAIIRDGQWHWRTARIDSFDVPALLEVQPADDLHLRVTRTLFGNAQVFLAPHKDGSCSVVALNGTFPTSPLSPALVQGVAAMNPEVDLYRAITSFAASRGLGAQRSEDGITLSDGTQIVIRNNAVTSVGGGITFDDVYADGVLTSIESRLFFGSRYPQAHVIPNLATGRALIQPQGQPPFEVAMQVIATRTGDQGTWAWADQSLAGSPAMQAATAVRRFARDNGIPQLLRPHFSPELIDDYLVVAAPITGLWTPATVYLAP</sequence>